<evidence type="ECO:0000313" key="3">
    <source>
        <dbReference type="Proteomes" id="UP000054466"/>
    </source>
</evidence>
<sequence>MPSYHRTKQTAPPPKTRDAEAAYANAHARYGYHDAPKYADDVNNSLALTRSLHDSGTTSFESDNSMNSHPESGVEGSVAQEEEEDMTPPDSDASNLTCAEIVLRQVKVPMVTVGASGPAINATKRGSISINGGVATVNGIVGANICGQFIVGQP</sequence>
<reference evidence="2 3" key="1">
    <citation type="submission" date="2015-01" db="EMBL/GenBank/DDBJ databases">
        <title>The Genome Sequence of Cladophialophora immunda CBS83496.</title>
        <authorList>
            <consortium name="The Broad Institute Genomics Platform"/>
            <person name="Cuomo C."/>
            <person name="de Hoog S."/>
            <person name="Gorbushina A."/>
            <person name="Stielow B."/>
            <person name="Teixiera M."/>
            <person name="Abouelleil A."/>
            <person name="Chapman S.B."/>
            <person name="Priest M."/>
            <person name="Young S.K."/>
            <person name="Wortman J."/>
            <person name="Nusbaum C."/>
            <person name="Birren B."/>
        </authorList>
    </citation>
    <scope>NUCLEOTIDE SEQUENCE [LARGE SCALE GENOMIC DNA]</scope>
    <source>
        <strain evidence="2 3">CBS 83496</strain>
    </source>
</reference>
<accession>A0A0D2CW67</accession>
<dbReference type="OrthoDB" id="10484336at2759"/>
<dbReference type="Proteomes" id="UP000054466">
    <property type="component" value="Unassembled WGS sequence"/>
</dbReference>
<organism evidence="2 3">
    <name type="scientific">Cladophialophora immunda</name>
    <dbReference type="NCBI Taxonomy" id="569365"/>
    <lineage>
        <taxon>Eukaryota</taxon>
        <taxon>Fungi</taxon>
        <taxon>Dikarya</taxon>
        <taxon>Ascomycota</taxon>
        <taxon>Pezizomycotina</taxon>
        <taxon>Eurotiomycetes</taxon>
        <taxon>Chaetothyriomycetidae</taxon>
        <taxon>Chaetothyriales</taxon>
        <taxon>Herpotrichiellaceae</taxon>
        <taxon>Cladophialophora</taxon>
    </lineage>
</organism>
<evidence type="ECO:0000256" key="1">
    <source>
        <dbReference type="SAM" id="MobiDB-lite"/>
    </source>
</evidence>
<feature type="compositionally biased region" description="Polar residues" evidence="1">
    <location>
        <begin position="53"/>
        <end position="70"/>
    </location>
</feature>
<keyword evidence="3" id="KW-1185">Reference proteome</keyword>
<feature type="region of interest" description="Disordered" evidence="1">
    <location>
        <begin position="53"/>
        <end position="96"/>
    </location>
</feature>
<feature type="region of interest" description="Disordered" evidence="1">
    <location>
        <begin position="1"/>
        <end position="24"/>
    </location>
</feature>
<proteinExistence type="predicted"/>
<dbReference type="EMBL" id="KN847040">
    <property type="protein sequence ID" value="KIW34090.1"/>
    <property type="molecule type" value="Genomic_DNA"/>
</dbReference>
<dbReference type="AlphaFoldDB" id="A0A0D2CW67"/>
<gene>
    <name evidence="2" type="ORF">PV07_00889</name>
</gene>
<protein>
    <submittedName>
        <fullName evidence="2">Uncharacterized protein</fullName>
    </submittedName>
</protein>
<dbReference type="HOGENOM" id="CLU_1704027_0_0_1"/>
<dbReference type="RefSeq" id="XP_016254306.1">
    <property type="nucleotide sequence ID" value="XM_016387378.1"/>
</dbReference>
<dbReference type="VEuPathDB" id="FungiDB:PV07_00889"/>
<name>A0A0D2CW67_9EURO</name>
<dbReference type="GeneID" id="27340083"/>
<evidence type="ECO:0000313" key="2">
    <source>
        <dbReference type="EMBL" id="KIW34090.1"/>
    </source>
</evidence>